<evidence type="ECO:0000313" key="3">
    <source>
        <dbReference type="Proteomes" id="UP000075883"/>
    </source>
</evidence>
<name>A0A182LS47_9DIPT</name>
<evidence type="ECO:0000256" key="1">
    <source>
        <dbReference type="SAM" id="MobiDB-lite"/>
    </source>
</evidence>
<evidence type="ECO:0000313" key="2">
    <source>
        <dbReference type="EnsemblMetazoa" id="ACUA000600-PA"/>
    </source>
</evidence>
<reference evidence="3" key="1">
    <citation type="submission" date="2013-09" db="EMBL/GenBank/DDBJ databases">
        <title>The Genome Sequence of Anopheles culicifacies species A.</title>
        <authorList>
            <consortium name="The Broad Institute Genomics Platform"/>
            <person name="Neafsey D.E."/>
            <person name="Besansky N."/>
            <person name="Howell P."/>
            <person name="Walton C."/>
            <person name="Young S.K."/>
            <person name="Zeng Q."/>
            <person name="Gargeya S."/>
            <person name="Fitzgerald M."/>
            <person name="Haas B."/>
            <person name="Abouelleil A."/>
            <person name="Allen A.W."/>
            <person name="Alvarado L."/>
            <person name="Arachchi H.M."/>
            <person name="Berlin A.M."/>
            <person name="Chapman S.B."/>
            <person name="Gainer-Dewar J."/>
            <person name="Goldberg J."/>
            <person name="Griggs A."/>
            <person name="Gujja S."/>
            <person name="Hansen M."/>
            <person name="Howarth C."/>
            <person name="Imamovic A."/>
            <person name="Ireland A."/>
            <person name="Larimer J."/>
            <person name="McCowan C."/>
            <person name="Murphy C."/>
            <person name="Pearson M."/>
            <person name="Poon T.W."/>
            <person name="Priest M."/>
            <person name="Roberts A."/>
            <person name="Saif S."/>
            <person name="Shea T."/>
            <person name="Sisk P."/>
            <person name="Sykes S."/>
            <person name="Wortman J."/>
            <person name="Nusbaum C."/>
            <person name="Birren B."/>
        </authorList>
    </citation>
    <scope>NUCLEOTIDE SEQUENCE [LARGE SCALE GENOMIC DNA]</scope>
    <source>
        <strain evidence="3">A-37</strain>
    </source>
</reference>
<organism evidence="2 3">
    <name type="scientific">Anopheles culicifacies</name>
    <dbReference type="NCBI Taxonomy" id="139723"/>
    <lineage>
        <taxon>Eukaryota</taxon>
        <taxon>Metazoa</taxon>
        <taxon>Ecdysozoa</taxon>
        <taxon>Arthropoda</taxon>
        <taxon>Hexapoda</taxon>
        <taxon>Insecta</taxon>
        <taxon>Pterygota</taxon>
        <taxon>Neoptera</taxon>
        <taxon>Endopterygota</taxon>
        <taxon>Diptera</taxon>
        <taxon>Nematocera</taxon>
        <taxon>Culicoidea</taxon>
        <taxon>Culicidae</taxon>
        <taxon>Anophelinae</taxon>
        <taxon>Anopheles</taxon>
        <taxon>culicifacies species complex</taxon>
    </lineage>
</organism>
<dbReference type="Proteomes" id="UP000075883">
    <property type="component" value="Unassembled WGS sequence"/>
</dbReference>
<accession>A0A182LS47</accession>
<feature type="compositionally biased region" description="Acidic residues" evidence="1">
    <location>
        <begin position="71"/>
        <end position="103"/>
    </location>
</feature>
<proteinExistence type="predicted"/>
<dbReference type="AlphaFoldDB" id="A0A182LS47"/>
<feature type="compositionally biased region" description="Polar residues" evidence="1">
    <location>
        <begin position="119"/>
        <end position="128"/>
    </location>
</feature>
<feature type="region of interest" description="Disordered" evidence="1">
    <location>
        <begin position="63"/>
        <end position="140"/>
    </location>
</feature>
<dbReference type="EnsemblMetazoa" id="ACUA000600-RA">
    <property type="protein sequence ID" value="ACUA000600-PA"/>
    <property type="gene ID" value="ACUA000600"/>
</dbReference>
<dbReference type="VEuPathDB" id="VectorBase:ACUA000600"/>
<sequence length="165" mass="18502">MNDVNGNAIMHHGPAAGMYDRREPISLPENPNSLAMASTCYGTVPPNNRSKFMSTTRCEGYVGSRIASRYDEDEEDDDGGAEEADPDGTIPEEDEEPEEENADEQGNKQVDQCRAWQQHRPTSQQFQCSREEFRGSVSQTRTRANRYRRAFGGRCPTVSYGCNLI</sequence>
<keyword evidence="3" id="KW-1185">Reference proteome</keyword>
<reference evidence="2" key="2">
    <citation type="submission" date="2020-05" db="UniProtKB">
        <authorList>
            <consortium name="EnsemblMetazoa"/>
        </authorList>
    </citation>
    <scope>IDENTIFICATION</scope>
    <source>
        <strain evidence="2">A-37</strain>
    </source>
</reference>
<dbReference type="EMBL" id="AXCM01000091">
    <property type="status" value="NOT_ANNOTATED_CDS"/>
    <property type="molecule type" value="Genomic_DNA"/>
</dbReference>
<feature type="region of interest" description="Disordered" evidence="1">
    <location>
        <begin position="1"/>
        <end position="31"/>
    </location>
</feature>
<protein>
    <submittedName>
        <fullName evidence="2">Uncharacterized protein</fullName>
    </submittedName>
</protein>